<keyword evidence="2" id="KW-1185">Reference proteome</keyword>
<dbReference type="Proteomes" id="UP001057402">
    <property type="component" value="Chromosome 12"/>
</dbReference>
<comment type="caution">
    <text evidence="1">The sequence shown here is derived from an EMBL/GenBank/DDBJ whole genome shotgun (WGS) entry which is preliminary data.</text>
</comment>
<evidence type="ECO:0000313" key="1">
    <source>
        <dbReference type="EMBL" id="KAI4304883.1"/>
    </source>
</evidence>
<name>A0ACB9L618_9MYRT</name>
<organism evidence="1 2">
    <name type="scientific">Melastoma candidum</name>
    <dbReference type="NCBI Taxonomy" id="119954"/>
    <lineage>
        <taxon>Eukaryota</taxon>
        <taxon>Viridiplantae</taxon>
        <taxon>Streptophyta</taxon>
        <taxon>Embryophyta</taxon>
        <taxon>Tracheophyta</taxon>
        <taxon>Spermatophyta</taxon>
        <taxon>Magnoliopsida</taxon>
        <taxon>eudicotyledons</taxon>
        <taxon>Gunneridae</taxon>
        <taxon>Pentapetalae</taxon>
        <taxon>rosids</taxon>
        <taxon>malvids</taxon>
        <taxon>Myrtales</taxon>
        <taxon>Melastomataceae</taxon>
        <taxon>Melastomatoideae</taxon>
        <taxon>Melastomateae</taxon>
        <taxon>Melastoma</taxon>
    </lineage>
</organism>
<sequence length="133" mass="15841">MWWESYLRGSFWGELRSTQTCEGMHWYMKGYVKSIHKLDKFLHHYDRAVSDLRHKELQADYENGQRRSTMTTVLKHFEEHASSIYIMQSFRSVEALCYISASHTKMLQHTYDIVEYDNPRKVTQVLTIVGLTT</sequence>
<reference evidence="2" key="1">
    <citation type="journal article" date="2023" name="Front. Plant Sci.">
        <title>Chromosomal-level genome assembly of Melastoma candidum provides insights into trichome evolution.</title>
        <authorList>
            <person name="Zhong Y."/>
            <person name="Wu W."/>
            <person name="Sun C."/>
            <person name="Zou P."/>
            <person name="Liu Y."/>
            <person name="Dai S."/>
            <person name="Zhou R."/>
        </authorList>
    </citation>
    <scope>NUCLEOTIDE SEQUENCE [LARGE SCALE GENOMIC DNA]</scope>
</reference>
<accession>A0ACB9L618</accession>
<evidence type="ECO:0000313" key="2">
    <source>
        <dbReference type="Proteomes" id="UP001057402"/>
    </source>
</evidence>
<protein>
    <submittedName>
        <fullName evidence="1">Uncharacterized protein</fullName>
    </submittedName>
</protein>
<proteinExistence type="predicted"/>
<gene>
    <name evidence="1" type="ORF">MLD38_040342</name>
</gene>
<dbReference type="EMBL" id="CM042891">
    <property type="protein sequence ID" value="KAI4304883.1"/>
    <property type="molecule type" value="Genomic_DNA"/>
</dbReference>